<dbReference type="SUPFAM" id="SSF111369">
    <property type="entry name" value="HlyD-like secretion proteins"/>
    <property type="match status" value="2"/>
</dbReference>
<dbReference type="Proteomes" id="UP001260715">
    <property type="component" value="Unassembled WGS sequence"/>
</dbReference>
<dbReference type="Gene3D" id="2.40.30.170">
    <property type="match status" value="1"/>
</dbReference>
<dbReference type="Pfam" id="PF25876">
    <property type="entry name" value="HH_MFP_RND"/>
    <property type="match status" value="1"/>
</dbReference>
<dbReference type="Gene3D" id="1.10.287.470">
    <property type="entry name" value="Helix hairpin bin"/>
    <property type="match status" value="2"/>
</dbReference>
<dbReference type="InterPro" id="IPR058624">
    <property type="entry name" value="MdtA-like_HH"/>
</dbReference>
<dbReference type="EMBL" id="JAVDSJ010000001">
    <property type="protein sequence ID" value="MDR6581868.1"/>
    <property type="molecule type" value="Genomic_DNA"/>
</dbReference>
<accession>A0ABU1P9I4</accession>
<sequence length="359" mass="38001">MTLSPAKKNLLTAGLLVVLLAGGATYAWQRLHHSGPGEGFASGNGRIEATEVDVATKLGGRVDAILVNEGDFVTAGQPLAQMQILSLQAQRDEAQARQQQSLSAVASAEAQVAVRESDYQAALAQSAQRESELDAAQRRLARSEVLVKEGASSLQEVDDDRARVRGMQAAVTAAQAQVTAARAAVVAARTQVSGARSTVTAAAATVQRIKVDIDDSTLVAPRAGRVQYRIAQPGEVLGGGGKLLNLVDLSDVYMTFFVPEAVAGKLALGAEARIVLDAAPQYVIPARISFVASTAQFTPKTVETASERQKLMFRVKAQIDPALLQQHLTLVKTGLPGVAWVRTDQSQAWPPQLVTRVPQ</sequence>
<name>A0ABU1P9I4_9BURK</name>
<gene>
    <name evidence="2" type="ORF">J2W50_000043</name>
</gene>
<organism evidence="2 3">
    <name type="scientific">Herbaspirillum frisingense</name>
    <dbReference type="NCBI Taxonomy" id="92645"/>
    <lineage>
        <taxon>Bacteria</taxon>
        <taxon>Pseudomonadati</taxon>
        <taxon>Pseudomonadota</taxon>
        <taxon>Betaproteobacteria</taxon>
        <taxon>Burkholderiales</taxon>
        <taxon>Oxalobacteraceae</taxon>
        <taxon>Herbaspirillum</taxon>
    </lineage>
</organism>
<evidence type="ECO:0000313" key="2">
    <source>
        <dbReference type="EMBL" id="MDR6581868.1"/>
    </source>
</evidence>
<evidence type="ECO:0000259" key="1">
    <source>
        <dbReference type="Pfam" id="PF25876"/>
    </source>
</evidence>
<protein>
    <submittedName>
        <fullName evidence="2">HlyD family secretion protein</fullName>
    </submittedName>
</protein>
<dbReference type="PANTHER" id="PTHR30438">
    <property type="entry name" value="36 KDA ANTIGEN-RELATED"/>
    <property type="match status" value="1"/>
</dbReference>
<proteinExistence type="predicted"/>
<dbReference type="PRINTS" id="PR01490">
    <property type="entry name" value="RTXTOXIND"/>
</dbReference>
<dbReference type="RefSeq" id="WP_102664249.1">
    <property type="nucleotide sequence ID" value="NZ_JAVDSJ010000001.1"/>
</dbReference>
<reference evidence="2 3" key="1">
    <citation type="submission" date="2023-07" db="EMBL/GenBank/DDBJ databases">
        <title>Sorghum-associated microbial communities from plants grown in Nebraska, USA.</title>
        <authorList>
            <person name="Schachtman D."/>
        </authorList>
    </citation>
    <scope>NUCLEOTIDE SEQUENCE [LARGE SCALE GENOMIC DNA]</scope>
    <source>
        <strain evidence="2 3">596</strain>
    </source>
</reference>
<evidence type="ECO:0000313" key="3">
    <source>
        <dbReference type="Proteomes" id="UP001260715"/>
    </source>
</evidence>
<dbReference type="Gene3D" id="2.40.50.100">
    <property type="match status" value="1"/>
</dbReference>
<dbReference type="PANTHER" id="PTHR30438:SF2">
    <property type="entry name" value="MEMBRANE PROTEIN"/>
    <property type="match status" value="1"/>
</dbReference>
<feature type="domain" description="Multidrug resistance protein MdtA-like alpha-helical hairpin" evidence="1">
    <location>
        <begin position="119"/>
        <end position="182"/>
    </location>
</feature>
<comment type="caution">
    <text evidence="2">The sequence shown here is derived from an EMBL/GenBank/DDBJ whole genome shotgun (WGS) entry which is preliminary data.</text>
</comment>
<keyword evidence="3" id="KW-1185">Reference proteome</keyword>